<dbReference type="Proteomes" id="UP000648075">
    <property type="component" value="Unassembled WGS sequence"/>
</dbReference>
<keyword evidence="4" id="KW-0479">Metal-binding</keyword>
<dbReference type="GO" id="GO:0016818">
    <property type="term" value="F:hydrolase activity, acting on acid anhydrides, in phosphorus-containing anhydrides"/>
    <property type="evidence" value="ECO:0007669"/>
    <property type="project" value="InterPro"/>
</dbReference>
<keyword evidence="4" id="KW-0460">Magnesium</keyword>
<evidence type="ECO:0000313" key="6">
    <source>
        <dbReference type="EMBL" id="GGZ03513.1"/>
    </source>
</evidence>
<dbReference type="PANTHER" id="PTHR11839:SF18">
    <property type="entry name" value="NUDIX HYDROLASE DOMAIN-CONTAINING PROTEIN"/>
    <property type="match status" value="1"/>
</dbReference>
<dbReference type="GO" id="GO:0006753">
    <property type="term" value="P:nucleoside phosphate metabolic process"/>
    <property type="evidence" value="ECO:0007669"/>
    <property type="project" value="TreeGrafter"/>
</dbReference>
<dbReference type="RefSeq" id="WP_229813946.1">
    <property type="nucleotide sequence ID" value="NZ_BMZA01000005.1"/>
</dbReference>
<comment type="cofactor">
    <cofactor evidence="1 4">
        <name>Mg(2+)</name>
        <dbReference type="ChEBI" id="CHEBI:18420"/>
    </cofactor>
</comment>
<keyword evidence="7" id="KW-1185">Reference proteome</keyword>
<feature type="binding site" evidence="4">
    <location>
        <position position="98"/>
    </location>
    <ligand>
        <name>Mg(2+)</name>
        <dbReference type="ChEBI" id="CHEBI:18420"/>
        <label>1</label>
    </ligand>
</feature>
<dbReference type="InterPro" id="IPR004385">
    <property type="entry name" value="NDP_pyrophosphatase"/>
</dbReference>
<accession>A0A918PED2</accession>
<reference evidence="6" key="1">
    <citation type="journal article" date="2014" name="Int. J. Syst. Evol. Microbiol.">
        <title>Complete genome sequence of Corynebacterium casei LMG S-19264T (=DSM 44701T), isolated from a smear-ripened cheese.</title>
        <authorList>
            <consortium name="US DOE Joint Genome Institute (JGI-PGF)"/>
            <person name="Walter F."/>
            <person name="Albersmeier A."/>
            <person name="Kalinowski J."/>
            <person name="Ruckert C."/>
        </authorList>
    </citation>
    <scope>NUCLEOTIDE SEQUENCE</scope>
    <source>
        <strain evidence="6">KCTC 32255</strain>
    </source>
</reference>
<feature type="binding site" evidence="4">
    <location>
        <position position="151"/>
    </location>
    <ligand>
        <name>Mg(2+)</name>
        <dbReference type="ChEBI" id="CHEBI:18420"/>
        <label>2</label>
    </ligand>
</feature>
<comment type="subunit">
    <text evidence="2">Homodimer.</text>
</comment>
<dbReference type="AlphaFoldDB" id="A0A918PED2"/>
<evidence type="ECO:0000256" key="4">
    <source>
        <dbReference type="PIRSR" id="PIRSR604385-2"/>
    </source>
</evidence>
<reference evidence="6" key="2">
    <citation type="submission" date="2020-09" db="EMBL/GenBank/DDBJ databases">
        <authorList>
            <person name="Sun Q."/>
            <person name="Kim S."/>
        </authorList>
    </citation>
    <scope>NUCLEOTIDE SEQUENCE</scope>
    <source>
        <strain evidence="6">KCTC 32255</strain>
    </source>
</reference>
<comment type="caution">
    <text evidence="6">The sequence shown here is derived from an EMBL/GenBank/DDBJ whole genome shotgun (WGS) entry which is preliminary data.</text>
</comment>
<dbReference type="CDD" id="cd24157">
    <property type="entry name" value="NUDIX_GDPMK"/>
    <property type="match status" value="1"/>
</dbReference>
<name>A0A918PED2_9SPHN</name>
<dbReference type="EMBL" id="BMZA01000005">
    <property type="protein sequence ID" value="GGZ03513.1"/>
    <property type="molecule type" value="Genomic_DNA"/>
</dbReference>
<evidence type="ECO:0000256" key="5">
    <source>
        <dbReference type="PIRSR" id="PIRSR604385-3"/>
    </source>
</evidence>
<dbReference type="NCBIfam" id="TIGR00052">
    <property type="entry name" value="nudix-type nucleoside diphosphatase, YffH/AdpP family"/>
    <property type="match status" value="1"/>
</dbReference>
<protein>
    <submittedName>
        <fullName evidence="6">ADP-ribose pyrophosphatase</fullName>
    </submittedName>
</protein>
<dbReference type="Gene3D" id="3.90.79.10">
    <property type="entry name" value="Nucleoside Triphosphate Pyrophosphohydrolase"/>
    <property type="match status" value="1"/>
</dbReference>
<proteinExistence type="predicted"/>
<dbReference type="GO" id="GO:0046872">
    <property type="term" value="F:metal ion binding"/>
    <property type="evidence" value="ECO:0007669"/>
    <property type="project" value="UniProtKB-KW"/>
</dbReference>
<feature type="binding site" evidence="4">
    <location>
        <position position="102"/>
    </location>
    <ligand>
        <name>Mg(2+)</name>
        <dbReference type="ChEBI" id="CHEBI:18420"/>
        <label>1</label>
    </ligand>
</feature>
<evidence type="ECO:0000256" key="3">
    <source>
        <dbReference type="ARBA" id="ARBA00022801"/>
    </source>
</evidence>
<keyword evidence="3" id="KW-0378">Hydrolase</keyword>
<dbReference type="GO" id="GO:0019693">
    <property type="term" value="P:ribose phosphate metabolic process"/>
    <property type="evidence" value="ECO:0007669"/>
    <property type="project" value="TreeGrafter"/>
</dbReference>
<feature type="binding site" evidence="4">
    <location>
        <position position="83"/>
    </location>
    <ligand>
        <name>Mg(2+)</name>
        <dbReference type="ChEBI" id="CHEBI:18420"/>
        <label>1</label>
    </ligand>
</feature>
<gene>
    <name evidence="6" type="ORF">GCM10011614_18070</name>
</gene>
<dbReference type="SUPFAM" id="SSF55811">
    <property type="entry name" value="Nudix"/>
    <property type="match status" value="1"/>
</dbReference>
<evidence type="ECO:0000256" key="1">
    <source>
        <dbReference type="ARBA" id="ARBA00001946"/>
    </source>
</evidence>
<sequence>MTDAYAIPASILQQTLIYDGWYRFSRLELAMPDGTRAERHLLDNGSAVAVLPFDPVRRLCILVDQPRAAVLAAGEDPLLEVIAGGLDQTAPEHRIREEAMEEAGLRIDKLHFVANIWPLPPVSTERVTLYFAEYAAEDRIAPGGGAAHENECINVREISLDDLRNLALSGALTDAKTLILAQALMLARPELWQ</sequence>
<dbReference type="InterPro" id="IPR015797">
    <property type="entry name" value="NUDIX_hydrolase-like_dom_sf"/>
</dbReference>
<evidence type="ECO:0000256" key="2">
    <source>
        <dbReference type="ARBA" id="ARBA00011738"/>
    </source>
</evidence>
<evidence type="ECO:0000313" key="7">
    <source>
        <dbReference type="Proteomes" id="UP000648075"/>
    </source>
</evidence>
<dbReference type="GO" id="GO:0005829">
    <property type="term" value="C:cytosol"/>
    <property type="evidence" value="ECO:0007669"/>
    <property type="project" value="TreeGrafter"/>
</dbReference>
<feature type="short sequence motif" description="Nudix box" evidence="5">
    <location>
        <begin position="84"/>
        <end position="105"/>
    </location>
</feature>
<dbReference type="PANTHER" id="PTHR11839">
    <property type="entry name" value="UDP/ADP-SUGAR PYROPHOSPHATASE"/>
    <property type="match status" value="1"/>
</dbReference>
<organism evidence="6 7">
    <name type="scientific">Novosphingobium colocasiae</name>
    <dbReference type="NCBI Taxonomy" id="1256513"/>
    <lineage>
        <taxon>Bacteria</taxon>
        <taxon>Pseudomonadati</taxon>
        <taxon>Pseudomonadota</taxon>
        <taxon>Alphaproteobacteria</taxon>
        <taxon>Sphingomonadales</taxon>
        <taxon>Sphingomonadaceae</taxon>
        <taxon>Novosphingobium</taxon>
    </lineage>
</organism>